<proteinExistence type="predicted"/>
<feature type="region of interest" description="Disordered" evidence="1">
    <location>
        <begin position="585"/>
        <end position="616"/>
    </location>
</feature>
<accession>A0A8J4FT08</accession>
<feature type="compositionally biased region" description="Low complexity" evidence="1">
    <location>
        <begin position="350"/>
        <end position="365"/>
    </location>
</feature>
<evidence type="ECO:0000313" key="3">
    <source>
        <dbReference type="Proteomes" id="UP000722791"/>
    </source>
</evidence>
<dbReference type="EMBL" id="BNCQ01000046">
    <property type="protein sequence ID" value="GIM12990.1"/>
    <property type="molecule type" value="Genomic_DNA"/>
</dbReference>
<gene>
    <name evidence="2" type="ORF">Vretimale_16196</name>
</gene>
<reference evidence="2" key="1">
    <citation type="journal article" date="2021" name="Proc. Natl. Acad. Sci. U.S.A.">
        <title>Three genomes in the algal genus Volvox reveal the fate of a haploid sex-determining region after a transition to homothallism.</title>
        <authorList>
            <person name="Yamamoto K."/>
            <person name="Hamaji T."/>
            <person name="Kawai-Toyooka H."/>
            <person name="Matsuzaki R."/>
            <person name="Takahashi F."/>
            <person name="Nishimura Y."/>
            <person name="Kawachi M."/>
            <person name="Noguchi H."/>
            <person name="Minakuchi Y."/>
            <person name="Umen J.G."/>
            <person name="Toyoda A."/>
            <person name="Nozaki H."/>
        </authorList>
    </citation>
    <scope>NUCLEOTIDE SEQUENCE</scope>
    <source>
        <strain evidence="2">NIES-3785</strain>
    </source>
</reference>
<evidence type="ECO:0000313" key="2">
    <source>
        <dbReference type="EMBL" id="GIM12990.1"/>
    </source>
</evidence>
<feature type="region of interest" description="Disordered" evidence="1">
    <location>
        <begin position="658"/>
        <end position="745"/>
    </location>
</feature>
<protein>
    <submittedName>
        <fullName evidence="2">Uncharacterized protein</fullName>
    </submittedName>
</protein>
<evidence type="ECO:0000256" key="1">
    <source>
        <dbReference type="SAM" id="MobiDB-lite"/>
    </source>
</evidence>
<feature type="compositionally biased region" description="Gly residues" evidence="1">
    <location>
        <begin position="725"/>
        <end position="735"/>
    </location>
</feature>
<feature type="compositionally biased region" description="Low complexity" evidence="1">
    <location>
        <begin position="31"/>
        <end position="44"/>
    </location>
</feature>
<sequence>MTAQLAACNAADSLLYSFTPGVGRGGGGGSVPSSSPVPSPLLNSSRRHRAQSVPGDTIHRAEEADEVNLDLQGCGPRGPGTGPSSASLNPSTGASVPFTSNLSNAQISSIGNAGGAALCTASGGTLSSTLGSSSHGVLTMPTRPPIGVSRCGSADRHQQPHGSGALASIGGLSSLGGGSGAAAMPVIAGGSVGERTLPPMRHSISGNPGIGLPKLDLPSLTLGCSSGSLDPPVLGLPSPVRLSPSGSFSDGASMSAPFLDLPNPMAAFDGSAPPPSPRNGVPAVLAPLRVSGALAAAGGGAIVPGASSSLSAIGSAAVAENAASGWCGTASASNGLLASCGSRRHTSPAGLSDSSGSFPTSSGLSMPCASEGGVASPLTPNQPPSNLCAPPRRSHSLTTKKAAGNSRQTVEGSGSGSEGGVDRGLDAGAPPAADKERSFGGVAAGSATSSSTAKAMFGTTNDLQRAADALLALNAAAVRKNSPSLAAAAATMPAKAGMSAPAPPMQLTRAQLMVVKDSAPGLHWELRTALRRVFQMLRQELSTAPDGRQLSDTVQECWTTLDAYFDGASELIGVLVDGALATTAVQPPSPLPPTSLPSPRQRHLATCGDSSSNGDGSVSVGAISSEDQEANRFRVMNEDLRRQLEEVKARLAKAEARATEAEAAGGVRSNAVRSGGGVAAPRPPAVTATAVPPPLERCYGTSPRRGKHALVQSNREDFAASSGSASGGAGKGGPGSASAATSDAVSTAAASPSSAIRSSESPPQRRFDRLAALARGATYDEMVIEDDSDSDSSVNEDSIDGRRRMLTYHSASFAEWVRGVRRR</sequence>
<feature type="compositionally biased region" description="Polar residues" evidence="1">
    <location>
        <begin position="82"/>
        <end position="93"/>
    </location>
</feature>
<feature type="compositionally biased region" description="Low complexity" evidence="1">
    <location>
        <begin position="736"/>
        <end position="745"/>
    </location>
</feature>
<feature type="region of interest" description="Disordered" evidence="1">
    <location>
        <begin position="345"/>
        <end position="452"/>
    </location>
</feature>
<comment type="caution">
    <text evidence="2">The sequence shown here is derived from an EMBL/GenBank/DDBJ whole genome shotgun (WGS) entry which is preliminary data.</text>
</comment>
<feature type="region of interest" description="Disordered" evidence="1">
    <location>
        <begin position="19"/>
        <end position="93"/>
    </location>
</feature>
<feature type="compositionally biased region" description="Pro residues" evidence="1">
    <location>
        <begin position="587"/>
        <end position="596"/>
    </location>
</feature>
<dbReference type="OrthoDB" id="552798at2759"/>
<organism evidence="2 3">
    <name type="scientific">Volvox reticuliferus</name>
    <dbReference type="NCBI Taxonomy" id="1737510"/>
    <lineage>
        <taxon>Eukaryota</taxon>
        <taxon>Viridiplantae</taxon>
        <taxon>Chlorophyta</taxon>
        <taxon>core chlorophytes</taxon>
        <taxon>Chlorophyceae</taxon>
        <taxon>CS clade</taxon>
        <taxon>Chlamydomonadales</taxon>
        <taxon>Volvocaceae</taxon>
        <taxon>Volvox</taxon>
    </lineage>
</organism>
<dbReference type="AlphaFoldDB" id="A0A8J4FT08"/>
<feature type="compositionally biased region" description="Low complexity" evidence="1">
    <location>
        <begin position="439"/>
        <end position="452"/>
    </location>
</feature>
<dbReference type="Proteomes" id="UP000722791">
    <property type="component" value="Unassembled WGS sequence"/>
</dbReference>
<name>A0A8J4FT08_9CHLO</name>